<organism evidence="4 5">
    <name type="scientific">Maridesulfovibrio salexigens (strain ATCC 14822 / DSM 2638 / NCIMB 8403 / VKM B-1763)</name>
    <name type="common">Desulfovibrio salexigens</name>
    <dbReference type="NCBI Taxonomy" id="526222"/>
    <lineage>
        <taxon>Bacteria</taxon>
        <taxon>Pseudomonadati</taxon>
        <taxon>Thermodesulfobacteriota</taxon>
        <taxon>Desulfovibrionia</taxon>
        <taxon>Desulfovibrionales</taxon>
        <taxon>Desulfovibrionaceae</taxon>
        <taxon>Maridesulfovibrio</taxon>
    </lineage>
</organism>
<keyword evidence="2" id="KW-0812">Transmembrane</keyword>
<dbReference type="HOGENOM" id="CLU_077621_0_0_7"/>
<feature type="transmembrane region" description="Helical" evidence="2">
    <location>
        <begin position="26"/>
        <end position="47"/>
    </location>
</feature>
<dbReference type="Pfam" id="PF05036">
    <property type="entry name" value="SPOR"/>
    <property type="match status" value="1"/>
</dbReference>
<proteinExistence type="predicted"/>
<dbReference type="GO" id="GO:0032153">
    <property type="term" value="C:cell division site"/>
    <property type="evidence" value="ECO:0007669"/>
    <property type="project" value="TreeGrafter"/>
</dbReference>
<keyword evidence="2" id="KW-0472">Membrane</keyword>
<dbReference type="EMBL" id="CP001649">
    <property type="protein sequence ID" value="ACS81737.1"/>
    <property type="molecule type" value="Genomic_DNA"/>
</dbReference>
<sequence length="243" mass="26324">MAAPRKKKTAPTQEKTFTFTFTMPEVIGLCAGAVAALCAFFVLGILLGRGYQPEKDVPEIAMMLPSQNNASGEVKGGVLKPEELDYIDQLKKKPEPAARPEEPKKEVAKAEKKAAPVKKAEPAKTEQPAPKAEVQVAAKAAEVKQAEPEPAVEIDNPVEVDEPQYSYIYQAASFGDNARAEGFANKLVSSGLDSYVESGKSGTRTWYRVFVRHTGTPDSTTAMKKVLAKYGIKKPLLKSKKAI</sequence>
<reference evidence="4 5" key="1">
    <citation type="submission" date="2009-06" db="EMBL/GenBank/DDBJ databases">
        <title>Complete sequence of Desulfovibrio salexigens DSM 2638.</title>
        <authorList>
            <consortium name="US DOE Joint Genome Institute"/>
            <person name="Lucas S."/>
            <person name="Copeland A."/>
            <person name="Lapidus A."/>
            <person name="Glavina del Rio T."/>
            <person name="Tice H."/>
            <person name="Bruce D."/>
            <person name="Goodwin L."/>
            <person name="Pitluck S."/>
            <person name="Munk A.C."/>
            <person name="Brettin T."/>
            <person name="Detter J.C."/>
            <person name="Han C."/>
            <person name="Tapia R."/>
            <person name="Larimer F."/>
            <person name="Land M."/>
            <person name="Hauser L."/>
            <person name="Kyrpides N."/>
            <person name="Anderson I."/>
            <person name="Wall J.D."/>
            <person name="Arkin A.P."/>
            <person name="Dehal P."/>
            <person name="Chivian D."/>
            <person name="Giles B."/>
            <person name="Hazen T.C."/>
        </authorList>
    </citation>
    <scope>NUCLEOTIDE SEQUENCE [LARGE SCALE GENOMIC DNA]</scope>
    <source>
        <strain evidence="5">ATCC 14822 / DSM 2638 / NCIMB 8403 / VKM B-1763</strain>
    </source>
</reference>
<dbReference type="RefSeq" id="WP_015853553.1">
    <property type="nucleotide sequence ID" value="NC_012881.1"/>
</dbReference>
<keyword evidence="5" id="KW-1185">Reference proteome</keyword>
<dbReference type="InterPro" id="IPR007730">
    <property type="entry name" value="SPOR-like_dom"/>
</dbReference>
<dbReference type="PANTHER" id="PTHR38687">
    <property type="entry name" value="CELL DIVISION PROTEIN DEDD-RELATED"/>
    <property type="match status" value="1"/>
</dbReference>
<protein>
    <submittedName>
        <fullName evidence="4">Sporulation domain protein</fullName>
    </submittedName>
</protein>
<dbReference type="KEGG" id="dsa:Desal_3691"/>
<dbReference type="GO" id="GO:0032506">
    <property type="term" value="P:cytokinetic process"/>
    <property type="evidence" value="ECO:0007669"/>
    <property type="project" value="TreeGrafter"/>
</dbReference>
<dbReference type="Gene3D" id="3.30.70.1070">
    <property type="entry name" value="Sporulation related repeat"/>
    <property type="match status" value="1"/>
</dbReference>
<feature type="domain" description="SPOR" evidence="3">
    <location>
        <begin position="161"/>
        <end position="240"/>
    </location>
</feature>
<name>C6BU28_MARSD</name>
<dbReference type="GO" id="GO:0030428">
    <property type="term" value="C:cell septum"/>
    <property type="evidence" value="ECO:0007669"/>
    <property type="project" value="TreeGrafter"/>
</dbReference>
<dbReference type="AlphaFoldDB" id="C6BU28"/>
<feature type="compositionally biased region" description="Basic and acidic residues" evidence="1">
    <location>
        <begin position="91"/>
        <end position="124"/>
    </location>
</feature>
<feature type="compositionally biased region" description="Low complexity" evidence="1">
    <location>
        <begin position="127"/>
        <end position="140"/>
    </location>
</feature>
<dbReference type="InterPro" id="IPR036680">
    <property type="entry name" value="SPOR-like_sf"/>
</dbReference>
<accession>C6BU28</accession>
<dbReference type="STRING" id="526222.Desal_3691"/>
<evidence type="ECO:0000313" key="4">
    <source>
        <dbReference type="EMBL" id="ACS81737.1"/>
    </source>
</evidence>
<gene>
    <name evidence="4" type="ordered locus">Desal_3691</name>
</gene>
<dbReference type="SUPFAM" id="SSF110997">
    <property type="entry name" value="Sporulation related repeat"/>
    <property type="match status" value="1"/>
</dbReference>
<dbReference type="eggNOG" id="COG3087">
    <property type="taxonomic scope" value="Bacteria"/>
</dbReference>
<dbReference type="PROSITE" id="PS51724">
    <property type="entry name" value="SPOR"/>
    <property type="match status" value="1"/>
</dbReference>
<dbReference type="Proteomes" id="UP000002601">
    <property type="component" value="Chromosome"/>
</dbReference>
<dbReference type="InterPro" id="IPR052521">
    <property type="entry name" value="Cell_div_SPOR-domain"/>
</dbReference>
<feature type="region of interest" description="Disordered" evidence="1">
    <location>
        <begin position="91"/>
        <end position="150"/>
    </location>
</feature>
<evidence type="ECO:0000259" key="3">
    <source>
        <dbReference type="PROSITE" id="PS51724"/>
    </source>
</evidence>
<dbReference type="OrthoDB" id="5453354at2"/>
<evidence type="ECO:0000313" key="5">
    <source>
        <dbReference type="Proteomes" id="UP000002601"/>
    </source>
</evidence>
<evidence type="ECO:0000256" key="2">
    <source>
        <dbReference type="SAM" id="Phobius"/>
    </source>
</evidence>
<keyword evidence="2" id="KW-1133">Transmembrane helix</keyword>
<dbReference type="PANTHER" id="PTHR38687:SF1">
    <property type="entry name" value="CELL DIVISION PROTEIN DEDD"/>
    <property type="match status" value="1"/>
</dbReference>
<evidence type="ECO:0000256" key="1">
    <source>
        <dbReference type="SAM" id="MobiDB-lite"/>
    </source>
</evidence>
<dbReference type="GO" id="GO:0042834">
    <property type="term" value="F:peptidoglycan binding"/>
    <property type="evidence" value="ECO:0007669"/>
    <property type="project" value="InterPro"/>
</dbReference>